<dbReference type="InterPro" id="IPR001967">
    <property type="entry name" value="Peptidase_S11_N"/>
</dbReference>
<feature type="chain" id="PRO_5045297215" evidence="8">
    <location>
        <begin position="22"/>
        <end position="376"/>
    </location>
</feature>
<evidence type="ECO:0000256" key="6">
    <source>
        <dbReference type="ARBA" id="ARBA00023316"/>
    </source>
</evidence>
<protein>
    <submittedName>
        <fullName evidence="10">D-alanyl-D-alanine carboxypeptidase family protein</fullName>
        <ecNumber evidence="10">3.4.-.-</ecNumber>
    </submittedName>
</protein>
<dbReference type="InterPro" id="IPR018044">
    <property type="entry name" value="Peptidase_S11"/>
</dbReference>
<dbReference type="Gene3D" id="3.40.710.10">
    <property type="entry name" value="DD-peptidase/beta-lactamase superfamily"/>
    <property type="match status" value="1"/>
</dbReference>
<evidence type="ECO:0000256" key="7">
    <source>
        <dbReference type="RuleBase" id="RU004016"/>
    </source>
</evidence>
<evidence type="ECO:0000259" key="9">
    <source>
        <dbReference type="Pfam" id="PF00768"/>
    </source>
</evidence>
<keyword evidence="4" id="KW-0133">Cell shape</keyword>
<proteinExistence type="inferred from homology"/>
<accession>A0ABV6LK77</accession>
<evidence type="ECO:0000256" key="8">
    <source>
        <dbReference type="SAM" id="SignalP"/>
    </source>
</evidence>
<name>A0ABV6LK77_9BACI</name>
<dbReference type="PRINTS" id="PR00725">
    <property type="entry name" value="DADACBPTASE1"/>
</dbReference>
<evidence type="ECO:0000256" key="2">
    <source>
        <dbReference type="ARBA" id="ARBA00022729"/>
    </source>
</evidence>
<feature type="signal peptide" evidence="8">
    <location>
        <begin position="1"/>
        <end position="21"/>
    </location>
</feature>
<dbReference type="SUPFAM" id="SSF56601">
    <property type="entry name" value="beta-lactamase/transpeptidase-like"/>
    <property type="match status" value="1"/>
</dbReference>
<reference evidence="10 11" key="1">
    <citation type="submission" date="2024-09" db="EMBL/GenBank/DDBJ databases">
        <authorList>
            <person name="Sun Q."/>
            <person name="Mori K."/>
        </authorList>
    </citation>
    <scope>NUCLEOTIDE SEQUENCE [LARGE SCALE GENOMIC DNA]</scope>
    <source>
        <strain evidence="10 11">NCAIM B.02529</strain>
    </source>
</reference>
<dbReference type="RefSeq" id="WP_377345334.1">
    <property type="nucleotide sequence ID" value="NZ_JBHLTP010000003.1"/>
</dbReference>
<keyword evidence="10" id="KW-0121">Carboxypeptidase</keyword>
<keyword evidence="3 10" id="KW-0378">Hydrolase</keyword>
<keyword evidence="6" id="KW-0961">Cell wall biogenesis/degradation</keyword>
<dbReference type="GO" id="GO:0004180">
    <property type="term" value="F:carboxypeptidase activity"/>
    <property type="evidence" value="ECO:0007669"/>
    <property type="project" value="UniProtKB-KW"/>
</dbReference>
<dbReference type="Proteomes" id="UP001589836">
    <property type="component" value="Unassembled WGS sequence"/>
</dbReference>
<comment type="similarity">
    <text evidence="1 7">Belongs to the peptidase S11 family.</text>
</comment>
<evidence type="ECO:0000313" key="11">
    <source>
        <dbReference type="Proteomes" id="UP001589836"/>
    </source>
</evidence>
<evidence type="ECO:0000256" key="1">
    <source>
        <dbReference type="ARBA" id="ARBA00007164"/>
    </source>
</evidence>
<sequence>MKKIIFLTLILLCFTTTSILADASISPADAPEVKSETAVLMDADSGQIIYGKNEEKTMYPASLTKIATAIYAIENSNLDETVTVSEKARKTDGTRVYLEPGEEVPLQKLLQGLLVNSGNDAGVAIAEHMEGSVSAFADSLNAFLEEEIGVVNTHFENPHGLYHEDHVTTAKDLAAITQYAMQNEHFRNIVGTKKLNWKGESWETTIFSHHRLMREDPYDGVTGGKTGYVDESGFTLETTAERDHIRLIVITMKSDSQNTAYEDTKQLLDYGFKNFESASMAKGKTYEDEGKTYTLKQPFYYTKQKKQTTSNYIKNDTLYLIDQQGNDVASLILEPTNQEKSMPSKSIKTNTHPLTWQNIIFGKMMHSPFSISHIVH</sequence>
<keyword evidence="10" id="KW-0645">Protease</keyword>
<dbReference type="EC" id="3.4.-.-" evidence="10"/>
<keyword evidence="5" id="KW-0573">Peptidoglycan synthesis</keyword>
<dbReference type="PANTHER" id="PTHR21581:SF33">
    <property type="entry name" value="D-ALANYL-D-ALANINE CARBOXYPEPTIDASE DACB"/>
    <property type="match status" value="1"/>
</dbReference>
<dbReference type="PANTHER" id="PTHR21581">
    <property type="entry name" value="D-ALANYL-D-ALANINE CARBOXYPEPTIDASE"/>
    <property type="match status" value="1"/>
</dbReference>
<evidence type="ECO:0000256" key="3">
    <source>
        <dbReference type="ARBA" id="ARBA00022801"/>
    </source>
</evidence>
<evidence type="ECO:0000256" key="5">
    <source>
        <dbReference type="ARBA" id="ARBA00022984"/>
    </source>
</evidence>
<comment type="caution">
    <text evidence="10">The sequence shown here is derived from an EMBL/GenBank/DDBJ whole genome shotgun (WGS) entry which is preliminary data.</text>
</comment>
<dbReference type="InterPro" id="IPR012338">
    <property type="entry name" value="Beta-lactam/transpept-like"/>
</dbReference>
<organism evidence="10 11">
    <name type="scientific">Pontibacillus salicampi</name>
    <dbReference type="NCBI Taxonomy" id="1449801"/>
    <lineage>
        <taxon>Bacteria</taxon>
        <taxon>Bacillati</taxon>
        <taxon>Bacillota</taxon>
        <taxon>Bacilli</taxon>
        <taxon>Bacillales</taxon>
        <taxon>Bacillaceae</taxon>
        <taxon>Pontibacillus</taxon>
    </lineage>
</organism>
<keyword evidence="11" id="KW-1185">Reference proteome</keyword>
<dbReference type="Pfam" id="PF00768">
    <property type="entry name" value="Peptidase_S11"/>
    <property type="match status" value="1"/>
</dbReference>
<feature type="domain" description="Peptidase S11 D-alanyl-D-alanine carboxypeptidase A N-terminal" evidence="9">
    <location>
        <begin position="28"/>
        <end position="255"/>
    </location>
</feature>
<dbReference type="EMBL" id="JBHLTP010000003">
    <property type="protein sequence ID" value="MFC0522805.1"/>
    <property type="molecule type" value="Genomic_DNA"/>
</dbReference>
<evidence type="ECO:0000256" key="4">
    <source>
        <dbReference type="ARBA" id="ARBA00022960"/>
    </source>
</evidence>
<keyword evidence="2 8" id="KW-0732">Signal</keyword>
<gene>
    <name evidence="10" type="ORF">ACFFGV_04265</name>
</gene>
<evidence type="ECO:0000313" key="10">
    <source>
        <dbReference type="EMBL" id="MFC0522805.1"/>
    </source>
</evidence>